<feature type="domain" description="Integrase catalytic" evidence="6">
    <location>
        <begin position="125"/>
        <end position="296"/>
    </location>
</feature>
<comment type="similarity">
    <text evidence="1">Belongs to the transposase IS21/IS408/IS1162 family.</text>
</comment>
<accession>A0ABY6ZSF4</accession>
<organism evidence="13 14">
    <name type="scientific">Alicyclobacillus fastidiosus</name>
    <dbReference type="NCBI Taxonomy" id="392011"/>
    <lineage>
        <taxon>Bacteria</taxon>
        <taxon>Bacillati</taxon>
        <taxon>Bacillota</taxon>
        <taxon>Bacilli</taxon>
        <taxon>Bacillales</taxon>
        <taxon>Alicyclobacillaceae</taxon>
        <taxon>Alicyclobacillus</taxon>
    </lineage>
</organism>
<evidence type="ECO:0000313" key="8">
    <source>
        <dbReference type="EMBL" id="WAH41803.1"/>
    </source>
</evidence>
<dbReference type="EMBL" id="CP104067">
    <property type="protein sequence ID" value="WAH44413.1"/>
    <property type="molecule type" value="Genomic_DNA"/>
</dbReference>
<dbReference type="Proteomes" id="UP001164761">
    <property type="component" value="Plasmid unnamed1"/>
</dbReference>
<dbReference type="Gene3D" id="3.30.420.10">
    <property type="entry name" value="Ribonuclease H-like superfamily/Ribonuclease H"/>
    <property type="match status" value="1"/>
</dbReference>
<dbReference type="PANTHER" id="PTHR35004:SF7">
    <property type="entry name" value="INTEGRASE PROTEIN"/>
    <property type="match status" value="1"/>
</dbReference>
<dbReference type="PROSITE" id="PS50994">
    <property type="entry name" value="INTEGRASE"/>
    <property type="match status" value="1"/>
</dbReference>
<protein>
    <submittedName>
        <fullName evidence="13">IS21 family transposase</fullName>
    </submittedName>
</protein>
<proteinExistence type="inferred from homology"/>
<dbReference type="Proteomes" id="UP001164761">
    <property type="component" value="Chromosome"/>
</dbReference>
<dbReference type="PROSITE" id="PS50531">
    <property type="entry name" value="HTH_IS21"/>
    <property type="match status" value="1"/>
</dbReference>
<evidence type="ECO:0000256" key="3">
    <source>
        <dbReference type="ARBA" id="ARBA00023125"/>
    </source>
</evidence>
<dbReference type="NCBIfam" id="NF033546">
    <property type="entry name" value="transpos_IS21"/>
    <property type="match status" value="1"/>
</dbReference>
<dbReference type="Gene3D" id="1.10.10.60">
    <property type="entry name" value="Homeodomain-like"/>
    <property type="match status" value="1"/>
</dbReference>
<evidence type="ECO:0000256" key="1">
    <source>
        <dbReference type="ARBA" id="ARBA00009277"/>
    </source>
</evidence>
<evidence type="ECO:0000256" key="2">
    <source>
        <dbReference type="ARBA" id="ARBA00022578"/>
    </source>
</evidence>
<dbReference type="EMBL" id="CP104067">
    <property type="protein sequence ID" value="WAH41803.1"/>
    <property type="molecule type" value="Genomic_DNA"/>
</dbReference>
<name>A0ABY6ZSF4_9BACL</name>
<dbReference type="EMBL" id="CP104067">
    <property type="protein sequence ID" value="WAH44021.1"/>
    <property type="molecule type" value="Genomic_DNA"/>
</dbReference>
<dbReference type="SUPFAM" id="SSF53098">
    <property type="entry name" value="Ribonuclease H-like"/>
    <property type="match status" value="1"/>
</dbReference>
<feature type="domain" description="HTH IS21-type" evidence="5">
    <location>
        <begin position="6"/>
        <end position="69"/>
    </location>
</feature>
<evidence type="ECO:0000259" key="5">
    <source>
        <dbReference type="PROSITE" id="PS50531"/>
    </source>
</evidence>
<evidence type="ECO:0000313" key="10">
    <source>
        <dbReference type="EMBL" id="WAH43398.1"/>
    </source>
</evidence>
<dbReference type="EMBL" id="CP104067">
    <property type="protein sequence ID" value="WAH43398.1"/>
    <property type="molecule type" value="Genomic_DNA"/>
</dbReference>
<dbReference type="InterPro" id="IPR017894">
    <property type="entry name" value="HTH_IS21_transposase_type"/>
</dbReference>
<sequence>MTMSMEQIHRIKELQLQEKGAYQIAKELGLDPKTVRKYMKQEDFSPRLPVPVSKPSKLDPYKPTIDAWLLQDAKNRYKQRHTGKRVYDRLVKKFPEFNCSYPTVNRYVTAFRQRQHLSKKGYLELQWHPGEAQADFGECDVIVNGVRRVTKYLVVSFPHSNAGFVQCFLGETAECLCQGLMDVFYHIEGVPSRLVIDNATAAGRRIGELVRLTQLFKRFQAHFGFEITFCNPNSGHEKGNVENKVGYARRNYMVPLPSKVSLHEWNTELFELCDLDNSREHYKKGVPICELFEKDKEAMRALPNAPFESCRYGHVKTNGYGKFILDGKHTYSSSPLYADREIIVRIGAHFIEPLDEAGDVISRHEREFGTERTDTVDWLTMLDQLIVKPGAWRNSLMRSQMSYEVRDYMDEQDKSGLRQALRLMKDLSNQYGLDVAVTSIQEAIVRKRTQGIEVNAAVVAARIAHYGLDTPGEPGPDMSQYDVLLPAFGGEVHGPQ</sequence>
<evidence type="ECO:0000313" key="7">
    <source>
        <dbReference type="EMBL" id="WAH41451.1"/>
    </source>
</evidence>
<evidence type="ECO:0000313" key="12">
    <source>
        <dbReference type="EMBL" id="WAH44413.1"/>
    </source>
</evidence>
<dbReference type="InterPro" id="IPR012337">
    <property type="entry name" value="RNaseH-like_sf"/>
</dbReference>
<reference evidence="13" key="1">
    <citation type="submission" date="2022-08" db="EMBL/GenBank/DDBJ databases">
        <title>Alicyclobacillus fastidiosus DSM 17978, complete genome.</title>
        <authorList>
            <person name="Wang Q."/>
            <person name="Cai R."/>
            <person name="Wang Z."/>
        </authorList>
    </citation>
    <scope>NUCLEOTIDE SEQUENCE</scope>
    <source>
        <strain evidence="13">DSM 17978</strain>
        <plasmid evidence="13">unnamed1</plasmid>
    </source>
</reference>
<keyword evidence="2" id="KW-0815">Transposition</keyword>
<dbReference type="PANTHER" id="PTHR35004">
    <property type="entry name" value="TRANSPOSASE RV3428C-RELATED"/>
    <property type="match status" value="1"/>
</dbReference>
<gene>
    <name evidence="13" type="primary">istA</name>
    <name evidence="9" type="ORF">NZD89_05295</name>
    <name evidence="10" type="ORF">NZD89_08425</name>
    <name evidence="11" type="ORF">NZD89_11945</name>
    <name evidence="12" type="ORF">NZD89_14065</name>
    <name evidence="7" type="ORF">NZD89_24935</name>
    <name evidence="8" type="ORF">NZD89_26975</name>
    <name evidence="13" type="ORF">NZD89_27960</name>
</gene>
<keyword evidence="14" id="KW-1185">Reference proteome</keyword>
<evidence type="ECO:0000256" key="4">
    <source>
        <dbReference type="ARBA" id="ARBA00023172"/>
    </source>
</evidence>
<evidence type="ECO:0000313" key="11">
    <source>
        <dbReference type="EMBL" id="WAH44021.1"/>
    </source>
</evidence>
<dbReference type="InterPro" id="IPR036397">
    <property type="entry name" value="RNaseH_sf"/>
</dbReference>
<keyword evidence="4" id="KW-0233">DNA recombination</keyword>
<dbReference type="EMBL" id="CP104068">
    <property type="protein sequence ID" value="WAH44885.1"/>
    <property type="molecule type" value="Genomic_DNA"/>
</dbReference>
<dbReference type="EMBL" id="CP104067">
    <property type="protein sequence ID" value="WAH41451.1"/>
    <property type="molecule type" value="Genomic_DNA"/>
</dbReference>
<evidence type="ECO:0000313" key="13">
    <source>
        <dbReference type="EMBL" id="WAH44885.1"/>
    </source>
</evidence>
<evidence type="ECO:0000313" key="9">
    <source>
        <dbReference type="EMBL" id="WAH42845.1"/>
    </source>
</evidence>
<keyword evidence="3" id="KW-0238">DNA-binding</keyword>
<evidence type="ECO:0000259" key="6">
    <source>
        <dbReference type="PROSITE" id="PS50994"/>
    </source>
</evidence>
<keyword evidence="13" id="KW-0614">Plasmid</keyword>
<dbReference type="InterPro" id="IPR001584">
    <property type="entry name" value="Integrase_cat-core"/>
</dbReference>
<evidence type="ECO:0000313" key="14">
    <source>
        <dbReference type="Proteomes" id="UP001164761"/>
    </source>
</evidence>
<dbReference type="RefSeq" id="WP_268005360.1">
    <property type="nucleotide sequence ID" value="NZ_BSUT01000001.1"/>
</dbReference>
<dbReference type="EMBL" id="CP104067">
    <property type="protein sequence ID" value="WAH42845.1"/>
    <property type="molecule type" value="Genomic_DNA"/>
</dbReference>
<geneLocation type="plasmid" evidence="13 14">
    <name>unnamed1</name>
</geneLocation>